<dbReference type="InterPro" id="IPR017896">
    <property type="entry name" value="4Fe4S_Fe-S-bd"/>
</dbReference>
<dbReference type="InterPro" id="IPR017900">
    <property type="entry name" value="4Fe4S_Fe_S_CS"/>
</dbReference>
<dbReference type="AlphaFoldDB" id="A0A0P6Y9S8"/>
<name>A0A0P6Y9S8_9CHLR</name>
<evidence type="ECO:0000313" key="5">
    <source>
        <dbReference type="EMBL" id="KPL89823.1"/>
    </source>
</evidence>
<dbReference type="PROSITE" id="PS00198">
    <property type="entry name" value="4FE4S_FER_1"/>
    <property type="match status" value="2"/>
</dbReference>
<dbReference type="PROSITE" id="PS51379">
    <property type="entry name" value="4FE4S_FER_2"/>
    <property type="match status" value="2"/>
</dbReference>
<dbReference type="Proteomes" id="UP000050501">
    <property type="component" value="Unassembled WGS sequence"/>
</dbReference>
<dbReference type="GO" id="GO:0046872">
    <property type="term" value="F:metal ion binding"/>
    <property type="evidence" value="ECO:0007669"/>
    <property type="project" value="UniProtKB-KW"/>
</dbReference>
<evidence type="ECO:0000259" key="4">
    <source>
        <dbReference type="PROSITE" id="PS51379"/>
    </source>
</evidence>
<dbReference type="Gene3D" id="3.30.70.20">
    <property type="match status" value="1"/>
</dbReference>
<sequence>MSPWMRPSTLEFFRRAKAKKNYPVTEWLHGWFYMRFPYAYIGNGLGTRQPAKLWLRLRALWRRWFPPKAAPEGISKGGLAWAEGYHGKVIPLQAAREWVTVREPIAAALPEQVIPFQHARDLILEMPDHLALLDCPCRAARENPCLPLDVCLVVGEPFVSMVIEHHPQRSRRVSSAEALAVLEAEERRGHVHHAFFKEALLGRFYAICNCCSCCCGAMQAQRGGTPMLIPSGYRAQVDDDLCAGCGECEAVCPFGAVSAAAGPAQVDAAACMGCGVCVSHCPQEALALVLDPQKGAPLEVHSLISTPPSC</sequence>
<dbReference type="PANTHER" id="PTHR43534">
    <property type="entry name" value="MIND SUPERFAMILY P-LOOP ATPASE CONTAINING AN INSERTED FERREDOXIN DOMAIN"/>
    <property type="match status" value="1"/>
</dbReference>
<organism evidence="5 6">
    <name type="scientific">Levilinea saccharolytica</name>
    <dbReference type="NCBI Taxonomy" id="229921"/>
    <lineage>
        <taxon>Bacteria</taxon>
        <taxon>Bacillati</taxon>
        <taxon>Chloroflexota</taxon>
        <taxon>Anaerolineae</taxon>
        <taxon>Anaerolineales</taxon>
        <taxon>Anaerolineaceae</taxon>
        <taxon>Levilinea</taxon>
    </lineage>
</organism>
<accession>A0A0P6Y9S8</accession>
<keyword evidence="1" id="KW-0479">Metal-binding</keyword>
<gene>
    <name evidence="5" type="ORF">ADN01_02760</name>
</gene>
<protein>
    <submittedName>
        <fullName evidence="5">4Fe-4S ferredoxin</fullName>
    </submittedName>
</protein>
<evidence type="ECO:0000256" key="3">
    <source>
        <dbReference type="ARBA" id="ARBA00023014"/>
    </source>
</evidence>
<evidence type="ECO:0000256" key="1">
    <source>
        <dbReference type="ARBA" id="ARBA00022723"/>
    </source>
</evidence>
<comment type="caution">
    <text evidence="5">The sequence shown here is derived from an EMBL/GenBank/DDBJ whole genome shotgun (WGS) entry which is preliminary data.</text>
</comment>
<evidence type="ECO:0000256" key="2">
    <source>
        <dbReference type="ARBA" id="ARBA00023004"/>
    </source>
</evidence>
<dbReference type="SUPFAM" id="SSF54862">
    <property type="entry name" value="4Fe-4S ferredoxins"/>
    <property type="match status" value="1"/>
</dbReference>
<keyword evidence="2" id="KW-0408">Iron</keyword>
<dbReference type="PANTHER" id="PTHR43534:SF1">
    <property type="entry name" value="4FE-4S CLUSTER CONTAINING PARA FAMILY ATPASE PROTEIN"/>
    <property type="match status" value="1"/>
</dbReference>
<dbReference type="Pfam" id="PF13237">
    <property type="entry name" value="Fer4_10"/>
    <property type="match status" value="1"/>
</dbReference>
<dbReference type="EMBL" id="LGCM01000014">
    <property type="protein sequence ID" value="KPL89823.1"/>
    <property type="molecule type" value="Genomic_DNA"/>
</dbReference>
<dbReference type="GO" id="GO:0051536">
    <property type="term" value="F:iron-sulfur cluster binding"/>
    <property type="evidence" value="ECO:0007669"/>
    <property type="project" value="UniProtKB-KW"/>
</dbReference>
<keyword evidence="6" id="KW-1185">Reference proteome</keyword>
<dbReference type="STRING" id="229921.ADN01_02760"/>
<dbReference type="PATRIC" id="fig|229921.5.peg.2934"/>
<feature type="domain" description="4Fe-4S ferredoxin-type" evidence="4">
    <location>
        <begin position="233"/>
        <end position="262"/>
    </location>
</feature>
<keyword evidence="3" id="KW-0411">Iron-sulfur</keyword>
<feature type="domain" description="4Fe-4S ferredoxin-type" evidence="4">
    <location>
        <begin position="263"/>
        <end position="291"/>
    </location>
</feature>
<dbReference type="OrthoDB" id="5422255at2"/>
<evidence type="ECO:0000313" key="6">
    <source>
        <dbReference type="Proteomes" id="UP000050501"/>
    </source>
</evidence>
<dbReference type="RefSeq" id="WP_062417016.1">
    <property type="nucleotide sequence ID" value="NZ_DF967974.1"/>
</dbReference>
<proteinExistence type="predicted"/>
<reference evidence="5 6" key="1">
    <citation type="submission" date="2015-07" db="EMBL/GenBank/DDBJ databases">
        <title>Genome sequence of Levilinea saccharolytica DSM 16555.</title>
        <authorList>
            <person name="Hemp J."/>
            <person name="Ward L.M."/>
            <person name="Pace L.A."/>
            <person name="Fischer W.W."/>
        </authorList>
    </citation>
    <scope>NUCLEOTIDE SEQUENCE [LARGE SCALE GENOMIC DNA]</scope>
    <source>
        <strain evidence="5 6">KIBI-1</strain>
    </source>
</reference>